<name>A0A212J2C9_9PROT</name>
<evidence type="ECO:0008006" key="2">
    <source>
        <dbReference type="Google" id="ProtNLM"/>
    </source>
</evidence>
<dbReference type="AlphaFoldDB" id="A0A212J2C9"/>
<dbReference type="Pfam" id="PF13563">
    <property type="entry name" value="2_5_RNA_ligase2"/>
    <property type="match status" value="1"/>
</dbReference>
<dbReference type="Gene3D" id="3.90.1140.10">
    <property type="entry name" value="Cyclic phosphodiesterase"/>
    <property type="match status" value="1"/>
</dbReference>
<dbReference type="SUPFAM" id="SSF55144">
    <property type="entry name" value="LigT-like"/>
    <property type="match status" value="1"/>
</dbReference>
<dbReference type="InterPro" id="IPR009097">
    <property type="entry name" value="Cyclic_Pdiesterase"/>
</dbReference>
<sequence>MLYAVAHPEVSPDDRRWIEGLRREHCPTDAARIAAHFTLAFGTRTIAERVYLAHVAEIAAAVPPFAFRCRRLEPGRDHATAEGYAFLVPDAGAEKLAALHAQLCTGPLAPLLCENVPYVPHITVGRCADFDAATRLCARLGETRFEISGVVRTLTVVAADGEAVAPRAQFALGG</sequence>
<organism evidence="1">
    <name type="scientific">uncultured Alphaproteobacteria bacterium</name>
    <dbReference type="NCBI Taxonomy" id="91750"/>
    <lineage>
        <taxon>Bacteria</taxon>
        <taxon>Pseudomonadati</taxon>
        <taxon>Pseudomonadota</taxon>
        <taxon>Alphaproteobacteria</taxon>
        <taxon>environmental samples</taxon>
    </lineage>
</organism>
<evidence type="ECO:0000313" key="1">
    <source>
        <dbReference type="EMBL" id="SBV93626.1"/>
    </source>
</evidence>
<proteinExistence type="predicted"/>
<protein>
    <recommendedName>
        <fullName evidence="2">2'-5' RNA ligase</fullName>
    </recommendedName>
</protein>
<accession>A0A212J2C9</accession>
<gene>
    <name evidence="1" type="ORF">KL86APRO_10408</name>
</gene>
<reference evidence="1" key="1">
    <citation type="submission" date="2016-04" db="EMBL/GenBank/DDBJ databases">
        <authorList>
            <person name="Evans L.H."/>
            <person name="Alamgir A."/>
            <person name="Owens N."/>
            <person name="Weber N.D."/>
            <person name="Virtaneva K."/>
            <person name="Barbian K."/>
            <person name="Babar A."/>
            <person name="Rosenke K."/>
        </authorList>
    </citation>
    <scope>NUCLEOTIDE SEQUENCE</scope>
    <source>
        <strain evidence="1">86</strain>
    </source>
</reference>
<dbReference type="EMBL" id="FLUO01000001">
    <property type="protein sequence ID" value="SBV93626.1"/>
    <property type="molecule type" value="Genomic_DNA"/>
</dbReference>